<comment type="caution">
    <text evidence="1">The sequence shown here is derived from an EMBL/GenBank/DDBJ whole genome shotgun (WGS) entry which is preliminary data.</text>
</comment>
<organism evidence="1 2">
    <name type="scientific">Prosthecodimorpha staleyi</name>
    <dbReference type="NCBI Taxonomy" id="2840188"/>
    <lineage>
        <taxon>Bacteria</taxon>
        <taxon>Pseudomonadati</taxon>
        <taxon>Pseudomonadota</taxon>
        <taxon>Alphaproteobacteria</taxon>
        <taxon>Hyphomicrobiales</taxon>
        <taxon>Ancalomicrobiaceae</taxon>
        <taxon>Prosthecodimorpha</taxon>
    </lineage>
</organism>
<keyword evidence="2" id="KW-1185">Reference proteome</keyword>
<dbReference type="RefSeq" id="WP_261967846.1">
    <property type="nucleotide sequence ID" value="NZ_JAHHZF010000003.1"/>
</dbReference>
<sequence>MSETNIGRPIGTHTDEAWNRFRDLSDEEIRAAIADDPDTYEPSPEMLANARRQFAKTVTVHLDRALVERLGAGPDLDDRINTILREALERLDAA</sequence>
<name>A0A947GIB0_9HYPH</name>
<dbReference type="Proteomes" id="UP000766595">
    <property type="component" value="Unassembled WGS sequence"/>
</dbReference>
<proteinExistence type="predicted"/>
<evidence type="ECO:0008006" key="3">
    <source>
        <dbReference type="Google" id="ProtNLM"/>
    </source>
</evidence>
<reference evidence="1 2" key="1">
    <citation type="submission" date="2021-06" db="EMBL/GenBank/DDBJ databases">
        <authorList>
            <person name="Grouzdev D.S."/>
            <person name="Koziaeva V."/>
        </authorList>
    </citation>
    <scope>NUCLEOTIDE SEQUENCE [LARGE SCALE GENOMIC DNA]</scope>
    <source>
        <strain evidence="1 2">22</strain>
    </source>
</reference>
<protein>
    <recommendedName>
        <fullName evidence="3">BrnA antitoxin of type II toxin-antitoxin system</fullName>
    </recommendedName>
</protein>
<dbReference type="AlphaFoldDB" id="A0A947GIB0"/>
<evidence type="ECO:0000313" key="1">
    <source>
        <dbReference type="EMBL" id="MBT9289204.1"/>
    </source>
</evidence>
<gene>
    <name evidence="1" type="ORF">KL771_07060</name>
</gene>
<accession>A0A947GIB0</accession>
<evidence type="ECO:0000313" key="2">
    <source>
        <dbReference type="Proteomes" id="UP000766595"/>
    </source>
</evidence>
<dbReference type="EMBL" id="JAHHZF010000003">
    <property type="protein sequence ID" value="MBT9289204.1"/>
    <property type="molecule type" value="Genomic_DNA"/>
</dbReference>